<evidence type="ECO:0000256" key="6">
    <source>
        <dbReference type="ARBA" id="ARBA00022833"/>
    </source>
</evidence>
<evidence type="ECO:0000256" key="8">
    <source>
        <dbReference type="ARBA" id="ARBA00023125"/>
    </source>
</evidence>
<dbReference type="PROSITE" id="PS51017">
    <property type="entry name" value="CCT"/>
    <property type="match status" value="1"/>
</dbReference>
<dbReference type="GO" id="GO:0005634">
    <property type="term" value="C:nucleus"/>
    <property type="evidence" value="ECO:0007669"/>
    <property type="project" value="UniProtKB-SubCell"/>
</dbReference>
<dbReference type="Pfam" id="PF00320">
    <property type="entry name" value="GATA"/>
    <property type="match status" value="1"/>
</dbReference>
<dbReference type="CDD" id="cd00202">
    <property type="entry name" value="ZnF_GATA"/>
    <property type="match status" value="1"/>
</dbReference>
<sequence>MSGHHEAKPYQPRRGPAPADEEAAPAAAADEAEAEAEVEAMERYEQEQEYEEGEEGEEEEYEGGEGVPMDADASAAAVAGMDPHGEMVPVAGGEAGGGYPHVASNTLTLSFQGEVYVFESVSAERVQAVLLLLGGRELAPGSGSVPSSSAAYSKKMNFPHRMASLMRFREKRKERNFDKKIRYTVRKEVALRMQRNRGQFTSSKSKAEEATSAITSSEGSPNWGAVEGRPPSAAECHHCGISAASTPMMRRGPDGPRTLCNACGLMWANKGTMREVTKGPPVPLQIVPAATNDVQNGIVEATGVEQHNSAVEEAVSAANGHESQSGVA</sequence>
<dbReference type="Gramene" id="OMERI02G04610.2">
    <property type="protein sequence ID" value="OMERI02G04610.2"/>
    <property type="gene ID" value="OMERI02G04610"/>
</dbReference>
<feature type="compositionally biased region" description="Low complexity" evidence="14">
    <location>
        <begin position="14"/>
        <end position="29"/>
    </location>
</feature>
<dbReference type="Gene3D" id="3.30.50.10">
    <property type="entry name" value="Erythroid Transcription Factor GATA-1, subunit A"/>
    <property type="match status" value="1"/>
</dbReference>
<dbReference type="Pfam" id="PF06203">
    <property type="entry name" value="CCT"/>
    <property type="match status" value="1"/>
</dbReference>
<keyword evidence="7" id="KW-0805">Transcription regulation</keyword>
<reference evidence="18" key="1">
    <citation type="submission" date="2015-04" db="UniProtKB">
        <authorList>
            <consortium name="EnsemblPlants"/>
        </authorList>
    </citation>
    <scope>IDENTIFICATION</scope>
</reference>
<feature type="domain" description="CCT" evidence="16">
    <location>
        <begin position="161"/>
        <end position="203"/>
    </location>
</feature>
<dbReference type="EnsemblPlants" id="OMERI02G04610.2">
    <property type="protein sequence ID" value="OMERI02G04610.2"/>
    <property type="gene ID" value="OMERI02G04610"/>
</dbReference>
<keyword evidence="19" id="KW-1185">Reference proteome</keyword>
<comment type="function">
    <text evidence="1">Transcriptional activator that specifically binds 5'-GATA-3' or 5'-GAT-3' motifs within gene promoters.</text>
</comment>
<feature type="domain" description="Tify" evidence="17">
    <location>
        <begin position="100"/>
        <end position="135"/>
    </location>
</feature>
<dbReference type="SUPFAM" id="SSF57716">
    <property type="entry name" value="Glucocorticoid receptor-like (DNA-binding domain)"/>
    <property type="match status" value="1"/>
</dbReference>
<feature type="region of interest" description="Disordered" evidence="14">
    <location>
        <begin position="198"/>
        <end position="231"/>
    </location>
</feature>
<evidence type="ECO:0000256" key="13">
    <source>
        <dbReference type="PROSITE-ProRule" id="PRU00357"/>
    </source>
</evidence>
<evidence type="ECO:0000256" key="9">
    <source>
        <dbReference type="ARBA" id="ARBA00023159"/>
    </source>
</evidence>
<evidence type="ECO:0000256" key="14">
    <source>
        <dbReference type="SAM" id="MobiDB-lite"/>
    </source>
</evidence>
<keyword evidence="10" id="KW-0804">Transcription</keyword>
<keyword evidence="5 12" id="KW-0863">Zinc-finger</keyword>
<dbReference type="PROSITE" id="PS50114">
    <property type="entry name" value="GATA_ZN_FINGER_2"/>
    <property type="match status" value="1"/>
</dbReference>
<evidence type="ECO:0000256" key="4">
    <source>
        <dbReference type="ARBA" id="ARBA00022723"/>
    </source>
</evidence>
<keyword evidence="6" id="KW-0862">Zinc</keyword>
<evidence type="ECO:0000256" key="5">
    <source>
        <dbReference type="ARBA" id="ARBA00022771"/>
    </source>
</evidence>
<dbReference type="PANTHER" id="PTHR46125:SF9">
    <property type="entry name" value="GATA TRANSCRIPTION FACTOR 17"/>
    <property type="match status" value="1"/>
</dbReference>
<evidence type="ECO:0000256" key="12">
    <source>
        <dbReference type="PROSITE-ProRule" id="PRU00094"/>
    </source>
</evidence>
<dbReference type="Pfam" id="PF06200">
    <property type="entry name" value="tify"/>
    <property type="match status" value="1"/>
</dbReference>
<keyword evidence="9" id="KW-0010">Activator</keyword>
<dbReference type="InterPro" id="IPR010399">
    <property type="entry name" value="Tify_dom"/>
</dbReference>
<evidence type="ECO:0000256" key="1">
    <source>
        <dbReference type="ARBA" id="ARBA00002206"/>
    </source>
</evidence>
<dbReference type="InterPro" id="IPR010402">
    <property type="entry name" value="CCT_domain"/>
</dbReference>
<feature type="compositionally biased region" description="Acidic residues" evidence="14">
    <location>
        <begin position="47"/>
        <end position="63"/>
    </location>
</feature>
<evidence type="ECO:0000313" key="18">
    <source>
        <dbReference type="EnsemblPlants" id="OMERI02G04610.2"/>
    </source>
</evidence>
<comment type="similarity">
    <text evidence="3">Belongs to the type IV zinc-finger family. Class C subfamily.</text>
</comment>
<name>A0A0E0CFL9_9ORYZ</name>
<proteinExistence type="inferred from homology"/>
<feature type="domain" description="GATA-type" evidence="15">
    <location>
        <begin position="230"/>
        <end position="278"/>
    </location>
</feature>
<dbReference type="SMART" id="SM00401">
    <property type="entry name" value="ZnF_GATA"/>
    <property type="match status" value="1"/>
</dbReference>
<evidence type="ECO:0008006" key="20">
    <source>
        <dbReference type="Google" id="ProtNLM"/>
    </source>
</evidence>
<evidence type="ECO:0000256" key="11">
    <source>
        <dbReference type="ARBA" id="ARBA00023242"/>
    </source>
</evidence>
<evidence type="ECO:0000313" key="19">
    <source>
        <dbReference type="Proteomes" id="UP000008021"/>
    </source>
</evidence>
<dbReference type="GO" id="GO:0008270">
    <property type="term" value="F:zinc ion binding"/>
    <property type="evidence" value="ECO:0007669"/>
    <property type="project" value="UniProtKB-KW"/>
</dbReference>
<comment type="subcellular location">
    <subcellularLocation>
        <location evidence="2 13">Nucleus</location>
    </subcellularLocation>
</comment>
<keyword evidence="4" id="KW-0479">Metal-binding</keyword>
<dbReference type="GO" id="GO:0006355">
    <property type="term" value="P:regulation of DNA-templated transcription"/>
    <property type="evidence" value="ECO:0007669"/>
    <property type="project" value="InterPro"/>
</dbReference>
<dbReference type="InterPro" id="IPR000679">
    <property type="entry name" value="Znf_GATA"/>
</dbReference>
<keyword evidence="11 13" id="KW-0539">Nucleus</keyword>
<dbReference type="InterPro" id="IPR045280">
    <property type="entry name" value="TIFY-like"/>
</dbReference>
<accession>A0A0E0CFL9</accession>
<evidence type="ECO:0000259" key="15">
    <source>
        <dbReference type="PROSITE" id="PS50114"/>
    </source>
</evidence>
<dbReference type="PROSITE" id="PS00344">
    <property type="entry name" value="GATA_ZN_FINGER_1"/>
    <property type="match status" value="1"/>
</dbReference>
<dbReference type="GO" id="GO:0043565">
    <property type="term" value="F:sequence-specific DNA binding"/>
    <property type="evidence" value="ECO:0007669"/>
    <property type="project" value="InterPro"/>
</dbReference>
<evidence type="ECO:0000259" key="16">
    <source>
        <dbReference type="PROSITE" id="PS51017"/>
    </source>
</evidence>
<evidence type="ECO:0000256" key="2">
    <source>
        <dbReference type="ARBA" id="ARBA00004123"/>
    </source>
</evidence>
<dbReference type="PANTHER" id="PTHR46125">
    <property type="entry name" value="GATA TRANSCRIPTION FACTOR 28"/>
    <property type="match status" value="1"/>
</dbReference>
<evidence type="ECO:0000256" key="3">
    <source>
        <dbReference type="ARBA" id="ARBA00007722"/>
    </source>
</evidence>
<organism evidence="18">
    <name type="scientific">Oryza meridionalis</name>
    <dbReference type="NCBI Taxonomy" id="40149"/>
    <lineage>
        <taxon>Eukaryota</taxon>
        <taxon>Viridiplantae</taxon>
        <taxon>Streptophyta</taxon>
        <taxon>Embryophyta</taxon>
        <taxon>Tracheophyta</taxon>
        <taxon>Spermatophyta</taxon>
        <taxon>Magnoliopsida</taxon>
        <taxon>Liliopsida</taxon>
        <taxon>Poales</taxon>
        <taxon>Poaceae</taxon>
        <taxon>BOP clade</taxon>
        <taxon>Oryzoideae</taxon>
        <taxon>Oryzeae</taxon>
        <taxon>Oryzinae</taxon>
        <taxon>Oryza</taxon>
    </lineage>
</organism>
<dbReference type="SMART" id="SM00979">
    <property type="entry name" value="TIFY"/>
    <property type="match status" value="1"/>
</dbReference>
<feature type="region of interest" description="Disordered" evidence="14">
    <location>
        <begin position="1"/>
        <end position="68"/>
    </location>
</feature>
<evidence type="ECO:0000256" key="7">
    <source>
        <dbReference type="ARBA" id="ARBA00023015"/>
    </source>
</evidence>
<dbReference type="eggNOG" id="KOG1601">
    <property type="taxonomic scope" value="Eukaryota"/>
</dbReference>
<keyword evidence="8" id="KW-0238">DNA-binding</keyword>
<dbReference type="Proteomes" id="UP000008021">
    <property type="component" value="Chromosome 2"/>
</dbReference>
<evidence type="ECO:0000256" key="10">
    <source>
        <dbReference type="ARBA" id="ARBA00023163"/>
    </source>
</evidence>
<dbReference type="PROSITE" id="PS51320">
    <property type="entry name" value="TIFY"/>
    <property type="match status" value="1"/>
</dbReference>
<protein>
    <recommendedName>
        <fullName evidence="20">Tify domain-containing protein</fullName>
    </recommendedName>
</protein>
<dbReference type="AlphaFoldDB" id="A0A0E0CFL9"/>
<feature type="compositionally biased region" description="Acidic residues" evidence="14">
    <location>
        <begin position="30"/>
        <end position="39"/>
    </location>
</feature>
<dbReference type="InterPro" id="IPR013088">
    <property type="entry name" value="Znf_NHR/GATA"/>
</dbReference>
<reference evidence="18" key="2">
    <citation type="submission" date="2018-05" db="EMBL/GenBank/DDBJ databases">
        <title>OmerRS3 (Oryza meridionalis Reference Sequence Version 3).</title>
        <authorList>
            <person name="Zhang J."/>
            <person name="Kudrna D."/>
            <person name="Lee S."/>
            <person name="Talag J."/>
            <person name="Welchert J."/>
            <person name="Wing R.A."/>
        </authorList>
    </citation>
    <scope>NUCLEOTIDE SEQUENCE [LARGE SCALE GENOMIC DNA]</scope>
    <source>
        <strain evidence="18">cv. OR44</strain>
    </source>
</reference>
<evidence type="ECO:0000259" key="17">
    <source>
        <dbReference type="PROSITE" id="PS51320"/>
    </source>
</evidence>